<evidence type="ECO:0000313" key="3">
    <source>
        <dbReference type="Proteomes" id="UP000694424"/>
    </source>
</evidence>
<name>A0A8B9QI91_APTOW</name>
<reference evidence="2" key="1">
    <citation type="submission" date="2025-08" db="UniProtKB">
        <authorList>
            <consortium name="Ensembl"/>
        </authorList>
    </citation>
    <scope>IDENTIFICATION</scope>
</reference>
<evidence type="ECO:0000256" key="1">
    <source>
        <dbReference type="SAM" id="MobiDB-lite"/>
    </source>
</evidence>
<sequence>MVPCSSSPQACSKLRSKYKPAKSSSSESLTVDNRLTLLSASLTFSSSPLWWYRLSASLFQRLTMEQTLSRYSATGRELPWGSSSVNTDSSSARLAKVFFSPSMRTTRRLVAAGGPVAETGSLLNLLGGCSPSALNVEAVLSSRSSLCFITSHHTSKKKLTSAGEVSLATYSTKRPSSPRRRSRGSARSIRLQ</sequence>
<accession>A0A8B9QI91</accession>
<feature type="region of interest" description="Disordered" evidence="1">
    <location>
        <begin position="169"/>
        <end position="192"/>
    </location>
</feature>
<evidence type="ECO:0000313" key="2">
    <source>
        <dbReference type="Ensembl" id="ENSAOWP00000024989.1"/>
    </source>
</evidence>
<reference evidence="2" key="2">
    <citation type="submission" date="2025-09" db="UniProtKB">
        <authorList>
            <consortium name="Ensembl"/>
        </authorList>
    </citation>
    <scope>IDENTIFICATION</scope>
</reference>
<dbReference type="AlphaFoldDB" id="A0A8B9QI91"/>
<dbReference type="Proteomes" id="UP000694424">
    <property type="component" value="Unplaced"/>
</dbReference>
<dbReference type="Ensembl" id="ENSAOWT00000028340.1">
    <property type="protein sequence ID" value="ENSAOWP00000024989.1"/>
    <property type="gene ID" value="ENSAOWG00000016913.1"/>
</dbReference>
<proteinExistence type="predicted"/>
<keyword evidence="3" id="KW-1185">Reference proteome</keyword>
<protein>
    <submittedName>
        <fullName evidence="2">Uncharacterized protein</fullName>
    </submittedName>
</protein>
<organism evidence="2 3">
    <name type="scientific">Apteryx owenii</name>
    <name type="common">Little spotted kiwi</name>
    <dbReference type="NCBI Taxonomy" id="8824"/>
    <lineage>
        <taxon>Eukaryota</taxon>
        <taxon>Metazoa</taxon>
        <taxon>Chordata</taxon>
        <taxon>Craniata</taxon>
        <taxon>Vertebrata</taxon>
        <taxon>Euteleostomi</taxon>
        <taxon>Archelosauria</taxon>
        <taxon>Archosauria</taxon>
        <taxon>Dinosauria</taxon>
        <taxon>Saurischia</taxon>
        <taxon>Theropoda</taxon>
        <taxon>Coelurosauria</taxon>
        <taxon>Aves</taxon>
        <taxon>Palaeognathae</taxon>
        <taxon>Apterygiformes</taxon>
        <taxon>Apterygidae</taxon>
        <taxon>Apteryx</taxon>
    </lineage>
</organism>